<keyword evidence="4" id="KW-1185">Reference proteome</keyword>
<sequence>MLPTLLSLGTLLISSSLAQYAPAYLIAADVYGKSCSTCGMIAAFPTGKGTNVAILTNDTSKALTGQFNNTYWTFSGFRKTHSLYMEPTADSKNFPYYGNVGINSGFATPGFSEGDEDGLLVWNNTDMANEGSWFAFCPTLVPGHESAGLQDRVFWQSNQAPAEGTTNCTTIVFHGAFEGAQEG</sequence>
<feature type="signal peptide" evidence="1">
    <location>
        <begin position="1"/>
        <end position="18"/>
    </location>
</feature>
<evidence type="ECO:0000313" key="3">
    <source>
        <dbReference type="EMBL" id="KAF6240846.1"/>
    </source>
</evidence>
<keyword evidence="1" id="KW-0732">Signal</keyword>
<evidence type="ECO:0000256" key="1">
    <source>
        <dbReference type="SAM" id="SignalP"/>
    </source>
</evidence>
<dbReference type="EMBL" id="JACCJC010000002">
    <property type="protein sequence ID" value="KAF6240846.1"/>
    <property type="molecule type" value="Genomic_DNA"/>
</dbReference>
<evidence type="ECO:0000313" key="4">
    <source>
        <dbReference type="Proteomes" id="UP000578531"/>
    </source>
</evidence>
<reference evidence="3 4" key="1">
    <citation type="journal article" date="2020" name="Genomics">
        <title>Complete, high-quality genomes from long-read metagenomic sequencing of two wolf lichen thalli reveals enigmatic genome architecture.</title>
        <authorList>
            <person name="McKenzie S.K."/>
            <person name="Walston R.F."/>
            <person name="Allen J.L."/>
        </authorList>
    </citation>
    <scope>NUCLEOTIDE SEQUENCE [LARGE SCALE GENOMIC DNA]</scope>
    <source>
        <strain evidence="3">WasteWater2</strain>
    </source>
</reference>
<feature type="chain" id="PRO_5033994067" description="DUF7907 domain-containing protein" evidence="1">
    <location>
        <begin position="19"/>
        <end position="183"/>
    </location>
</feature>
<evidence type="ECO:0000259" key="2">
    <source>
        <dbReference type="Pfam" id="PF25484"/>
    </source>
</evidence>
<organism evidence="3 4">
    <name type="scientific">Letharia columbiana</name>
    <dbReference type="NCBI Taxonomy" id="112416"/>
    <lineage>
        <taxon>Eukaryota</taxon>
        <taxon>Fungi</taxon>
        <taxon>Dikarya</taxon>
        <taxon>Ascomycota</taxon>
        <taxon>Pezizomycotina</taxon>
        <taxon>Lecanoromycetes</taxon>
        <taxon>OSLEUM clade</taxon>
        <taxon>Lecanoromycetidae</taxon>
        <taxon>Lecanorales</taxon>
        <taxon>Lecanorineae</taxon>
        <taxon>Parmeliaceae</taxon>
        <taxon>Letharia</taxon>
    </lineage>
</organism>
<dbReference type="OrthoDB" id="5351702at2759"/>
<feature type="domain" description="DUF7907" evidence="2">
    <location>
        <begin position="42"/>
        <end position="171"/>
    </location>
</feature>
<gene>
    <name evidence="3" type="ORF">HO173_000638</name>
</gene>
<name>A0A8H6L9U8_9LECA</name>
<dbReference type="RefSeq" id="XP_037170094.1">
    <property type="nucleotide sequence ID" value="XM_037302587.1"/>
</dbReference>
<proteinExistence type="predicted"/>
<comment type="caution">
    <text evidence="3">The sequence shown here is derived from an EMBL/GenBank/DDBJ whole genome shotgun (WGS) entry which is preliminary data.</text>
</comment>
<dbReference type="Pfam" id="PF25484">
    <property type="entry name" value="DUF7907"/>
    <property type="match status" value="1"/>
</dbReference>
<dbReference type="AlphaFoldDB" id="A0A8H6L9U8"/>
<accession>A0A8H6L9U8</accession>
<protein>
    <recommendedName>
        <fullName evidence="2">DUF7907 domain-containing protein</fullName>
    </recommendedName>
</protein>
<dbReference type="InterPro" id="IPR057229">
    <property type="entry name" value="DUF7907"/>
</dbReference>
<dbReference type="GeneID" id="59282317"/>
<dbReference type="Proteomes" id="UP000578531">
    <property type="component" value="Unassembled WGS sequence"/>
</dbReference>